<feature type="transmembrane region" description="Helical" evidence="2">
    <location>
        <begin position="332"/>
        <end position="354"/>
    </location>
</feature>
<accession>A0A6P8IW41</accession>
<evidence type="ECO:0000313" key="3">
    <source>
        <dbReference type="Proteomes" id="UP000515163"/>
    </source>
</evidence>
<dbReference type="RefSeq" id="XP_031571556.1">
    <property type="nucleotide sequence ID" value="XM_031715696.1"/>
</dbReference>
<feature type="transmembrane region" description="Helical" evidence="2">
    <location>
        <begin position="607"/>
        <end position="625"/>
    </location>
</feature>
<dbReference type="PANTHER" id="PTHR11319">
    <property type="entry name" value="G PROTEIN-COUPLED RECEPTOR-RELATED"/>
    <property type="match status" value="1"/>
</dbReference>
<evidence type="ECO:0000256" key="1">
    <source>
        <dbReference type="SAM" id="MobiDB-lite"/>
    </source>
</evidence>
<name>A0A6P8IW41_ACTTE</name>
<sequence>MLWLSSNPLEIIEDGAFISMSYLRYINLADTKLQRIVPATLMNQNKQIILQVFRNLASETTAFLCDRCKGFYSERGYIVERNPHGQFECFPCPYGTFKQGGFCNTCPAGGFYQDEQAQYKILSHGIGCKQCPDGTFVSLQSSPGVQKADCQKCPEGTSPDHPALFRACFCRDDHYRVHRFAACFPCTRGYKCTNETINLLPGFYWKWNSTETKHMYLNFSAELQVTSQSYNKNLAHYTQGLPKAYACPTASACKGGIDSECSVGYEGPMCAMCSRHFYMLASICRKCPTPPWIVTQIILVIVIVVGLIVLLIRDKKKKSSGRSLSDIMTARLKILIGFYQVTSGTISSFSYVHWPYAMIKLVRYAEVFQMNLLQAAPLHCISDSLKTNVHVKLLAAVLFNVVAIMAGIVYYHIRVRQIPSKRRSLLQQRCYRTVFLILFISFPMTCSYIFQALPETCQEVCTSTDEKFCKSYLKSDYSVECGSKTFKVKSLFFYVLVVYPAGFPSLIFYLLWKYRYKGGQHASREERVHTKHDGIVEGLKFVYENYASNVWFWEIIELVRKVLLTSVILLAHAESRTYLGVTAIISGIYAVLFAYYKPITDTFEHWLQLTSLLATMVNMIVGMLLKIPSDSLSSSVNTHVDEAFVTAVLMIANVAVIAIMAVNYMVTLVQTVQVIRKNPQCSISCCLYLFLTINQAGSDVSGIEGNNDLKNYQDMNVGVEQPELEMSPGGFDIELEDEEEQEEEKEGEIDRQVTTA</sequence>
<keyword evidence="2" id="KW-1133">Transmembrane helix</keyword>
<dbReference type="InParanoid" id="A0A6P8IW41"/>
<feature type="transmembrane region" description="Helical" evidence="2">
    <location>
        <begin position="292"/>
        <end position="312"/>
    </location>
</feature>
<dbReference type="Gene3D" id="2.10.50.10">
    <property type="entry name" value="Tumor Necrosis Factor Receptor, subunit A, domain 2"/>
    <property type="match status" value="1"/>
</dbReference>
<feature type="transmembrane region" description="Helical" evidence="2">
    <location>
        <begin position="550"/>
        <end position="571"/>
    </location>
</feature>
<feature type="transmembrane region" description="Helical" evidence="2">
    <location>
        <begin position="393"/>
        <end position="413"/>
    </location>
</feature>
<dbReference type="KEGG" id="aten:116305729"/>
<feature type="compositionally biased region" description="Acidic residues" evidence="1">
    <location>
        <begin position="733"/>
        <end position="747"/>
    </location>
</feature>
<feature type="transmembrane region" description="Helical" evidence="2">
    <location>
        <begin position="577"/>
        <end position="595"/>
    </location>
</feature>
<dbReference type="SUPFAM" id="SSF52058">
    <property type="entry name" value="L domain-like"/>
    <property type="match status" value="1"/>
</dbReference>
<organism evidence="3 4">
    <name type="scientific">Actinia tenebrosa</name>
    <name type="common">Australian red waratah sea anemone</name>
    <dbReference type="NCBI Taxonomy" id="6105"/>
    <lineage>
        <taxon>Eukaryota</taxon>
        <taxon>Metazoa</taxon>
        <taxon>Cnidaria</taxon>
        <taxon>Anthozoa</taxon>
        <taxon>Hexacorallia</taxon>
        <taxon>Actiniaria</taxon>
        <taxon>Actiniidae</taxon>
        <taxon>Actinia</taxon>
    </lineage>
</organism>
<proteinExistence type="predicted"/>
<feature type="transmembrane region" description="Helical" evidence="2">
    <location>
        <begin position="491"/>
        <end position="512"/>
    </location>
</feature>
<feature type="transmembrane region" description="Helical" evidence="2">
    <location>
        <begin position="434"/>
        <end position="453"/>
    </location>
</feature>
<feature type="region of interest" description="Disordered" evidence="1">
    <location>
        <begin position="727"/>
        <end position="756"/>
    </location>
</feature>
<keyword evidence="2" id="KW-0472">Membrane</keyword>
<dbReference type="Proteomes" id="UP000515163">
    <property type="component" value="Unplaced"/>
</dbReference>
<gene>
    <name evidence="4" type="primary">LOC116305729</name>
</gene>
<keyword evidence="2" id="KW-0812">Transmembrane</keyword>
<dbReference type="AlphaFoldDB" id="A0A6P8IW41"/>
<dbReference type="OrthoDB" id="5950997at2759"/>
<dbReference type="GeneID" id="116305729"/>
<feature type="transmembrane region" description="Helical" evidence="2">
    <location>
        <begin position="645"/>
        <end position="666"/>
    </location>
</feature>
<evidence type="ECO:0000256" key="2">
    <source>
        <dbReference type="SAM" id="Phobius"/>
    </source>
</evidence>
<dbReference type="PANTHER" id="PTHR11319:SF35">
    <property type="entry name" value="OUTER MEMBRANE PROTEIN PMPC-RELATED"/>
    <property type="match status" value="1"/>
</dbReference>
<protein>
    <submittedName>
        <fullName evidence="4">Leucine-rich repeat-containing protein DDB_G0281931</fullName>
    </submittedName>
</protein>
<keyword evidence="3" id="KW-1185">Reference proteome</keyword>
<reference evidence="4" key="1">
    <citation type="submission" date="2025-08" db="UniProtKB">
        <authorList>
            <consortium name="RefSeq"/>
        </authorList>
    </citation>
    <scope>IDENTIFICATION</scope>
    <source>
        <tissue evidence="4">Tentacle</tissue>
    </source>
</reference>
<evidence type="ECO:0000313" key="4">
    <source>
        <dbReference type="RefSeq" id="XP_031571556.1"/>
    </source>
</evidence>